<dbReference type="Proteomes" id="UP000830671">
    <property type="component" value="Chromosome 6"/>
</dbReference>
<organism evidence="1 2">
    <name type="scientific">Colletotrichum lupini</name>
    <dbReference type="NCBI Taxonomy" id="145971"/>
    <lineage>
        <taxon>Eukaryota</taxon>
        <taxon>Fungi</taxon>
        <taxon>Dikarya</taxon>
        <taxon>Ascomycota</taxon>
        <taxon>Pezizomycotina</taxon>
        <taxon>Sordariomycetes</taxon>
        <taxon>Hypocreomycetidae</taxon>
        <taxon>Glomerellales</taxon>
        <taxon>Glomerellaceae</taxon>
        <taxon>Colletotrichum</taxon>
        <taxon>Colletotrichum acutatum species complex</taxon>
    </lineage>
</organism>
<evidence type="ECO:0000313" key="2">
    <source>
        <dbReference type="Proteomes" id="UP000830671"/>
    </source>
</evidence>
<dbReference type="AlphaFoldDB" id="A0A9Q8T226"/>
<protein>
    <submittedName>
        <fullName evidence="1">Uncharacterized protein</fullName>
    </submittedName>
</protein>
<proteinExistence type="predicted"/>
<dbReference type="GeneID" id="73346277"/>
<gene>
    <name evidence="1" type="ORF">CLUP02_12303</name>
</gene>
<feature type="non-terminal residue" evidence="1">
    <location>
        <position position="1"/>
    </location>
</feature>
<dbReference type="KEGG" id="clup:CLUP02_12303"/>
<evidence type="ECO:0000313" key="1">
    <source>
        <dbReference type="EMBL" id="UQC86801.1"/>
    </source>
</evidence>
<name>A0A9Q8T226_9PEZI</name>
<dbReference type="EMBL" id="CP019478">
    <property type="protein sequence ID" value="UQC86801.1"/>
    <property type="molecule type" value="Genomic_DNA"/>
</dbReference>
<reference evidence="1" key="1">
    <citation type="journal article" date="2021" name="Mol. Plant Microbe Interact.">
        <title>Complete Genome Sequence of the Plant-Pathogenic Fungus Colletotrichum lupini.</title>
        <authorList>
            <person name="Baroncelli R."/>
            <person name="Pensec F."/>
            <person name="Da Lio D."/>
            <person name="Boufleur T."/>
            <person name="Vicente I."/>
            <person name="Sarrocco S."/>
            <person name="Picot A."/>
            <person name="Baraldi E."/>
            <person name="Sukno S."/>
            <person name="Thon M."/>
            <person name="Le Floch G."/>
        </authorList>
    </citation>
    <scope>NUCLEOTIDE SEQUENCE</scope>
    <source>
        <strain evidence="1">IMI 504893</strain>
    </source>
</reference>
<dbReference type="RefSeq" id="XP_049148412.1">
    <property type="nucleotide sequence ID" value="XM_049291267.1"/>
</dbReference>
<accession>A0A9Q8T226</accession>
<sequence length="100" mass="11488">YFLGFSTKALTLHNSALLNRAFLIQSRRRPKLETKQKYGGIRNSQPPPTLGYYCVDELKQCNVQGSVTTYRVWLLRALPVPYKWWTAQIRQAGDGRTALT</sequence>
<keyword evidence="2" id="KW-1185">Reference proteome</keyword>